<name>A0A4P9X0V5_9FUNG</name>
<evidence type="ECO:0000256" key="1">
    <source>
        <dbReference type="SAM" id="MobiDB-lite"/>
    </source>
</evidence>
<dbReference type="Proteomes" id="UP000274922">
    <property type="component" value="Unassembled WGS sequence"/>
</dbReference>
<gene>
    <name evidence="3" type="ORF">CXG81DRAFT_28772</name>
</gene>
<feature type="compositionally biased region" description="Basic and acidic residues" evidence="1">
    <location>
        <begin position="415"/>
        <end position="429"/>
    </location>
</feature>
<organism evidence="3 4">
    <name type="scientific">Caulochytrium protostelioides</name>
    <dbReference type="NCBI Taxonomy" id="1555241"/>
    <lineage>
        <taxon>Eukaryota</taxon>
        <taxon>Fungi</taxon>
        <taxon>Fungi incertae sedis</taxon>
        <taxon>Chytridiomycota</taxon>
        <taxon>Chytridiomycota incertae sedis</taxon>
        <taxon>Chytridiomycetes</taxon>
        <taxon>Caulochytriales</taxon>
        <taxon>Caulochytriaceae</taxon>
        <taxon>Caulochytrium</taxon>
    </lineage>
</organism>
<feature type="region of interest" description="Disordered" evidence="1">
    <location>
        <begin position="858"/>
        <end position="970"/>
    </location>
</feature>
<protein>
    <submittedName>
        <fullName evidence="3">Uncharacterized protein</fullName>
    </submittedName>
</protein>
<reference evidence="4" key="1">
    <citation type="journal article" date="2018" name="Nat. Microbiol.">
        <title>Leveraging single-cell genomics to expand the fungal tree of life.</title>
        <authorList>
            <person name="Ahrendt S.R."/>
            <person name="Quandt C.A."/>
            <person name="Ciobanu D."/>
            <person name="Clum A."/>
            <person name="Salamov A."/>
            <person name="Andreopoulos B."/>
            <person name="Cheng J.F."/>
            <person name="Woyke T."/>
            <person name="Pelin A."/>
            <person name="Henrissat B."/>
            <person name="Reynolds N.K."/>
            <person name="Benny G.L."/>
            <person name="Smith M.E."/>
            <person name="James T.Y."/>
            <person name="Grigoriev I.V."/>
        </authorList>
    </citation>
    <scope>NUCLEOTIDE SEQUENCE [LARGE SCALE GENOMIC DNA]</scope>
    <source>
        <strain evidence="4">ATCC 52028</strain>
    </source>
</reference>
<dbReference type="AlphaFoldDB" id="A0A4P9X0V5"/>
<dbReference type="EMBL" id="ML014454">
    <property type="protein sequence ID" value="RKO98393.1"/>
    <property type="molecule type" value="Genomic_DNA"/>
</dbReference>
<evidence type="ECO:0000256" key="2">
    <source>
        <dbReference type="SAM" id="SignalP"/>
    </source>
</evidence>
<feature type="chain" id="PRO_5020898857" evidence="2">
    <location>
        <begin position="25"/>
        <end position="988"/>
    </location>
</feature>
<feature type="signal peptide" evidence="2">
    <location>
        <begin position="1"/>
        <end position="24"/>
    </location>
</feature>
<sequence>MATASTGPGMLLLLVALLASWVRAVHIPTLKGDDELTSLWDNPDTITSILVQADFMDGVHTEGIASEDAHQVMATVIGYNEDHSFEVAYRLRPLEVMTTSKQPVQIVMQTSEGWEHFNLTTTPTTFFCSRLGRLTFSIPVSDYNEGLAPTLLFRTPNMKADHWTVAHVDQAMTRRLATLQPSSLASVEGLSAARSEHIAMRVRELYADAHLAEPVAHVVVRNDPPAVQRGEIYQRHRRHDYVPHDESKMRFHWDPATQHITTYTALYARDAAAEVQPQHFHRRLLKRGIDAKGMTVVGHEDLETRYGMLRSTLEAEGVDSDQLIGSVRSYWSWSDIQYTATWLETFFRLVIPLGHVGIASASNVTHLFEEATFKTEDVMNEAISHYAHGETYQQMSAKMRHNARVVAPNQMAELESKVRPGKATSKESQGHQSYHGGNLSSNYVQDHAVMRLENITITDPNYLKQLDNLALVTEMRLKEVLTPQLLDRVKPHLHFFSQSDNLYHKSMAYILEGIKRILIGLELASMKAMQLVMTLLPLWWEMVVAIMTWPLPRTVFDHWWANKVIGDPHTKISPLSLINLIGACMTNVQYNLWHDQPPFTAADAAVFKELKRPTLMLYDWNNDPRTFVPESDTATRTHRLGLYDWILRSSLASLSVIMVAAFNGMMVIGGGTPSNPGPLTHGVQTITSIFSNVFQIAGYPLTQLTSDKDEAAIIQSTHHPDKSFMGQWLVNLTASLIAAVRPMMGKTLNSEPWFGISIIIVNAIPYTLCFIPIMKRTAAAVAPDDFDRKMVVYTMWADVANTYLYYATLFIPKSQSHWSVPIALTGQFVGQAINIFRLNWMMGRNVVGMLSSSYQGDADKADADKADADKGDVSKADADKADASKADAGKADASKADAGKADAGKADATPPPAPAPSDSDLMERPGDFRATTVPASGDLIIHDGPPPLDAGQISIGVDRRDTPPPGVSNALVVEPSRRREIPVDQLML</sequence>
<accession>A0A4P9X0V5</accession>
<proteinExistence type="predicted"/>
<keyword evidence="2" id="KW-0732">Signal</keyword>
<evidence type="ECO:0000313" key="3">
    <source>
        <dbReference type="EMBL" id="RKO98393.1"/>
    </source>
</evidence>
<feature type="compositionally biased region" description="Basic and acidic residues" evidence="1">
    <location>
        <begin position="858"/>
        <end position="905"/>
    </location>
</feature>
<feature type="region of interest" description="Disordered" evidence="1">
    <location>
        <begin position="415"/>
        <end position="437"/>
    </location>
</feature>
<evidence type="ECO:0000313" key="4">
    <source>
        <dbReference type="Proteomes" id="UP000274922"/>
    </source>
</evidence>
<keyword evidence="4" id="KW-1185">Reference proteome</keyword>